<organism evidence="3 4">
    <name type="scientific">Elysia chlorotica</name>
    <name type="common">Eastern emerald elysia</name>
    <name type="synonym">Sea slug</name>
    <dbReference type="NCBI Taxonomy" id="188477"/>
    <lineage>
        <taxon>Eukaryota</taxon>
        <taxon>Metazoa</taxon>
        <taxon>Spiralia</taxon>
        <taxon>Lophotrochozoa</taxon>
        <taxon>Mollusca</taxon>
        <taxon>Gastropoda</taxon>
        <taxon>Heterobranchia</taxon>
        <taxon>Euthyneura</taxon>
        <taxon>Panpulmonata</taxon>
        <taxon>Sacoglossa</taxon>
        <taxon>Placobranchoidea</taxon>
        <taxon>Plakobranchidae</taxon>
        <taxon>Elysia</taxon>
    </lineage>
</organism>
<reference evidence="3 4" key="1">
    <citation type="submission" date="2019-01" db="EMBL/GenBank/DDBJ databases">
        <title>A draft genome assembly of the solar-powered sea slug Elysia chlorotica.</title>
        <authorList>
            <person name="Cai H."/>
            <person name="Li Q."/>
            <person name="Fang X."/>
            <person name="Li J."/>
            <person name="Curtis N.E."/>
            <person name="Altenburger A."/>
            <person name="Shibata T."/>
            <person name="Feng M."/>
            <person name="Maeda T."/>
            <person name="Schwartz J.A."/>
            <person name="Shigenobu S."/>
            <person name="Lundholm N."/>
            <person name="Nishiyama T."/>
            <person name="Yang H."/>
            <person name="Hasebe M."/>
            <person name="Li S."/>
            <person name="Pierce S.K."/>
            <person name="Wang J."/>
        </authorList>
    </citation>
    <scope>NUCLEOTIDE SEQUENCE [LARGE SCALE GENOMIC DNA]</scope>
    <source>
        <strain evidence="3">EC2010</strain>
        <tissue evidence="3">Whole organism of an adult</tissue>
    </source>
</reference>
<dbReference type="OrthoDB" id="10524457at2759"/>
<accession>A0A3S1A0F6</accession>
<dbReference type="AlphaFoldDB" id="A0A3S1A0F6"/>
<evidence type="ECO:0000256" key="2">
    <source>
        <dbReference type="SAM" id="SignalP"/>
    </source>
</evidence>
<feature type="compositionally biased region" description="Basic and acidic residues" evidence="1">
    <location>
        <begin position="179"/>
        <end position="191"/>
    </location>
</feature>
<keyword evidence="2" id="KW-0732">Signal</keyword>
<evidence type="ECO:0000256" key="1">
    <source>
        <dbReference type="SAM" id="MobiDB-lite"/>
    </source>
</evidence>
<feature type="chain" id="PRO_5018593804" evidence="2">
    <location>
        <begin position="21"/>
        <end position="219"/>
    </location>
</feature>
<proteinExistence type="predicted"/>
<gene>
    <name evidence="3" type="ORF">EGW08_001636</name>
</gene>
<comment type="caution">
    <text evidence="3">The sequence shown here is derived from an EMBL/GenBank/DDBJ whole genome shotgun (WGS) entry which is preliminary data.</text>
</comment>
<feature type="region of interest" description="Disordered" evidence="1">
    <location>
        <begin position="116"/>
        <end position="191"/>
    </location>
</feature>
<feature type="signal peptide" evidence="2">
    <location>
        <begin position="1"/>
        <end position="20"/>
    </location>
</feature>
<feature type="compositionally biased region" description="Basic and acidic residues" evidence="1">
    <location>
        <begin position="155"/>
        <end position="170"/>
    </location>
</feature>
<keyword evidence="4" id="KW-1185">Reference proteome</keyword>
<evidence type="ECO:0000313" key="4">
    <source>
        <dbReference type="Proteomes" id="UP000271974"/>
    </source>
</evidence>
<dbReference type="EMBL" id="RQTK01000028">
    <property type="protein sequence ID" value="RUS90639.1"/>
    <property type="molecule type" value="Genomic_DNA"/>
</dbReference>
<evidence type="ECO:0000313" key="3">
    <source>
        <dbReference type="EMBL" id="RUS90639.1"/>
    </source>
</evidence>
<sequence length="219" mass="23730">MPSFAFFGLLICAALGTLNGHSVGRPETNSPCEEAGGYVTTQLACTGLNDALTQAEYRREKDNVCKYYVEVLWCVARNVKECFDVFSNKMAVYSHSPYSCQVPTEELLQMQAVVYDEESETTETTPDSAPQPWTNGEGGGAKQEEGGAKQEGGVDSEKGYDIKPDPDGDKPSSNAVGSQEKHKGTDSDKDAGCHMTSWSLLVLLVLSVTSTQLPWKLLS</sequence>
<name>A0A3S1A0F6_ELYCH</name>
<protein>
    <submittedName>
        <fullName evidence="3">Uncharacterized protein</fullName>
    </submittedName>
</protein>
<dbReference type="Proteomes" id="UP000271974">
    <property type="component" value="Unassembled WGS sequence"/>
</dbReference>